<evidence type="ECO:0000256" key="1">
    <source>
        <dbReference type="SAM" id="MobiDB-lite"/>
    </source>
</evidence>
<protein>
    <submittedName>
        <fullName evidence="2">Uncharacterized protein</fullName>
    </submittedName>
</protein>
<dbReference type="Gene3D" id="1.25.40.10">
    <property type="entry name" value="Tetratricopeptide repeat domain"/>
    <property type="match status" value="1"/>
</dbReference>
<evidence type="ECO:0000313" key="3">
    <source>
        <dbReference type="Proteomes" id="UP000604046"/>
    </source>
</evidence>
<sequence>MWRDYKATGSRSRPEKHVVQTTSDQDLLHLDPAYRLDGKDLQAARWHAHREGVVRLSRLISAAGRCGGWREALSVLEGQAYASVRRDACSFTSAMQPCVVAIGGDHPQNFSEVQELQWTAALATDLSMRQAGIMPDSIAANTLINAGSQFGNWPFALNIVESLCETHGALEDRRVLGLELPEPGLDRATFNSAITACLDGQIWGWALWMFRSLAELSLESDHITFTGAACACAIGGAWAGSLELLARLPPHEGKSGGRLAELTRNLPEVQRLRKRRASKPNERTGRVNALETVAINKAYAKLAEHRPPTTQRRKVLDRTSGLLDAALQSCAEEGLRLSLLKKKRKFKGPLSGAFWRSLRPKHLARTTLPFQHVTLVPRSRKRDSGDRAASRIWEPKWSNPPFPLSGILRSHSVVCHWPYRRGSQPEIFIF</sequence>
<accession>A0A812UNY7</accession>
<reference evidence="2" key="1">
    <citation type="submission" date="2021-02" db="EMBL/GenBank/DDBJ databases">
        <authorList>
            <person name="Dougan E. K."/>
            <person name="Rhodes N."/>
            <person name="Thang M."/>
            <person name="Chan C."/>
        </authorList>
    </citation>
    <scope>NUCLEOTIDE SEQUENCE</scope>
</reference>
<gene>
    <name evidence="2" type="ORF">SNAT2548_LOCUS33129</name>
</gene>
<proteinExistence type="predicted"/>
<feature type="compositionally biased region" description="Basic and acidic residues" evidence="1">
    <location>
        <begin position="1"/>
        <end position="18"/>
    </location>
</feature>
<keyword evidence="3" id="KW-1185">Reference proteome</keyword>
<dbReference type="EMBL" id="CAJNDS010002742">
    <property type="protein sequence ID" value="CAE7580655.1"/>
    <property type="molecule type" value="Genomic_DNA"/>
</dbReference>
<evidence type="ECO:0000313" key="2">
    <source>
        <dbReference type="EMBL" id="CAE7580655.1"/>
    </source>
</evidence>
<name>A0A812UNY7_9DINO</name>
<comment type="caution">
    <text evidence="2">The sequence shown here is derived from an EMBL/GenBank/DDBJ whole genome shotgun (WGS) entry which is preliminary data.</text>
</comment>
<feature type="region of interest" description="Disordered" evidence="1">
    <location>
        <begin position="1"/>
        <end position="22"/>
    </location>
</feature>
<organism evidence="2 3">
    <name type="scientific">Symbiodinium natans</name>
    <dbReference type="NCBI Taxonomy" id="878477"/>
    <lineage>
        <taxon>Eukaryota</taxon>
        <taxon>Sar</taxon>
        <taxon>Alveolata</taxon>
        <taxon>Dinophyceae</taxon>
        <taxon>Suessiales</taxon>
        <taxon>Symbiodiniaceae</taxon>
        <taxon>Symbiodinium</taxon>
    </lineage>
</organism>
<dbReference type="AlphaFoldDB" id="A0A812UNY7"/>
<dbReference type="InterPro" id="IPR011990">
    <property type="entry name" value="TPR-like_helical_dom_sf"/>
</dbReference>
<dbReference type="OrthoDB" id="10653966at2759"/>
<dbReference type="Proteomes" id="UP000604046">
    <property type="component" value="Unassembled WGS sequence"/>
</dbReference>